<evidence type="ECO:0000313" key="1">
    <source>
        <dbReference type="EMBL" id="MCF3948767.1"/>
    </source>
</evidence>
<name>A0ABS9E181_9PROT</name>
<dbReference type="RefSeq" id="WP_235706077.1">
    <property type="nucleotide sequence ID" value="NZ_JAKGBZ010000079.1"/>
</dbReference>
<proteinExistence type="predicted"/>
<evidence type="ECO:0000313" key="2">
    <source>
        <dbReference type="Proteomes" id="UP001521209"/>
    </source>
</evidence>
<sequence length="57" mass="5612">MNEGTSGAEILAEAGSSTVMGRAASRNGALLAAIIIATTQHVAVDQLGFTVPGEGQA</sequence>
<comment type="caution">
    <text evidence="1">The sequence shown here is derived from an EMBL/GenBank/DDBJ whole genome shotgun (WGS) entry which is preliminary data.</text>
</comment>
<accession>A0ABS9E181</accession>
<dbReference type="EMBL" id="JAKGBZ010000079">
    <property type="protein sequence ID" value="MCF3948767.1"/>
    <property type="molecule type" value="Genomic_DNA"/>
</dbReference>
<reference evidence="1 2" key="1">
    <citation type="submission" date="2022-01" db="EMBL/GenBank/DDBJ databases">
        <authorList>
            <person name="Won M."/>
            <person name="Kim S.-J."/>
            <person name="Kwon S.-W."/>
        </authorList>
    </citation>
    <scope>NUCLEOTIDE SEQUENCE [LARGE SCALE GENOMIC DNA]</scope>
    <source>
        <strain evidence="1 2">KCTC 23505</strain>
    </source>
</reference>
<gene>
    <name evidence="1" type="ORF">L2A60_19120</name>
</gene>
<protein>
    <submittedName>
        <fullName evidence="1">Uncharacterized protein</fullName>
    </submittedName>
</protein>
<keyword evidence="2" id="KW-1185">Reference proteome</keyword>
<organism evidence="1 2">
    <name type="scientific">Acidiphilium iwatense</name>
    <dbReference type="NCBI Taxonomy" id="768198"/>
    <lineage>
        <taxon>Bacteria</taxon>
        <taxon>Pseudomonadati</taxon>
        <taxon>Pseudomonadota</taxon>
        <taxon>Alphaproteobacteria</taxon>
        <taxon>Acetobacterales</taxon>
        <taxon>Acidocellaceae</taxon>
        <taxon>Acidiphilium</taxon>
    </lineage>
</organism>
<dbReference type="Proteomes" id="UP001521209">
    <property type="component" value="Unassembled WGS sequence"/>
</dbReference>